<name>A0A7S3KN16_EUPCR</name>
<gene>
    <name evidence="1" type="ORF">ECRA1380_LOCUS13600</name>
</gene>
<dbReference type="AlphaFoldDB" id="A0A7S3KN16"/>
<proteinExistence type="predicted"/>
<sequence>MLDLYHTVTTGSICEYEEGVIMMLVLRNPGNPSEDKVLSCSKIKTIEYKVFKKVKDKLKNYWENYEKVTYITKKMEKEYKTKFERFKTEVNDIFKSHLSPDSKYRKSKQSTELVKFGKAAFDNVMFDISLYNLMKTDYSVFCEKVLAKISDEDSNKFSGKKGSRAHRSREPEFSLTSRIFNSEVTYPFCAEPED</sequence>
<protein>
    <submittedName>
        <fullName evidence="1">Uncharacterized protein</fullName>
    </submittedName>
</protein>
<dbReference type="EMBL" id="HBIK01029003">
    <property type="protein sequence ID" value="CAE0388628.1"/>
    <property type="molecule type" value="Transcribed_RNA"/>
</dbReference>
<accession>A0A7S3KN16</accession>
<organism evidence="1">
    <name type="scientific">Euplotes crassus</name>
    <dbReference type="NCBI Taxonomy" id="5936"/>
    <lineage>
        <taxon>Eukaryota</taxon>
        <taxon>Sar</taxon>
        <taxon>Alveolata</taxon>
        <taxon>Ciliophora</taxon>
        <taxon>Intramacronucleata</taxon>
        <taxon>Spirotrichea</taxon>
        <taxon>Hypotrichia</taxon>
        <taxon>Euplotida</taxon>
        <taxon>Euplotidae</taxon>
        <taxon>Moneuplotes</taxon>
    </lineage>
</organism>
<evidence type="ECO:0000313" key="1">
    <source>
        <dbReference type="EMBL" id="CAE0388628.1"/>
    </source>
</evidence>
<reference evidence="1" key="1">
    <citation type="submission" date="2021-01" db="EMBL/GenBank/DDBJ databases">
        <authorList>
            <person name="Corre E."/>
            <person name="Pelletier E."/>
            <person name="Niang G."/>
            <person name="Scheremetjew M."/>
            <person name="Finn R."/>
            <person name="Kale V."/>
            <person name="Holt S."/>
            <person name="Cochrane G."/>
            <person name="Meng A."/>
            <person name="Brown T."/>
            <person name="Cohen L."/>
        </authorList>
    </citation>
    <scope>NUCLEOTIDE SEQUENCE</scope>
    <source>
        <strain evidence="1">CT5</strain>
    </source>
</reference>